<dbReference type="EMBL" id="DSRD01000496">
    <property type="protein sequence ID" value="HGW94176.1"/>
    <property type="molecule type" value="Genomic_DNA"/>
</dbReference>
<sequence length="75" mass="8469">MIATTIEHRIIIDPVLYRAGFKDGINSMMRGSFCDNESYLAGFNAGLRLYRSEVPAIAESYLERGWGDELLNPIE</sequence>
<name>A0A832M5C6_9CYAN</name>
<gene>
    <name evidence="1" type="ORF">ENR47_07825</name>
</gene>
<reference evidence="1" key="1">
    <citation type="journal article" date="2020" name="mSystems">
        <title>Genome- and Community-Level Interaction Insights into Carbon Utilization and Element Cycling Functions of Hydrothermarchaeota in Hydrothermal Sediment.</title>
        <authorList>
            <person name="Zhou Z."/>
            <person name="Liu Y."/>
            <person name="Xu W."/>
            <person name="Pan J."/>
            <person name="Luo Z.H."/>
            <person name="Li M."/>
        </authorList>
    </citation>
    <scope>NUCLEOTIDE SEQUENCE [LARGE SCALE GENOMIC DNA]</scope>
    <source>
        <strain evidence="1">SpSt-402</strain>
    </source>
</reference>
<evidence type="ECO:0000313" key="1">
    <source>
        <dbReference type="EMBL" id="HGW94176.1"/>
    </source>
</evidence>
<organism evidence="1">
    <name type="scientific">Oscillatoriales cyanobacterium SpSt-402</name>
    <dbReference type="NCBI Taxonomy" id="2282168"/>
    <lineage>
        <taxon>Bacteria</taxon>
        <taxon>Bacillati</taxon>
        <taxon>Cyanobacteriota</taxon>
        <taxon>Cyanophyceae</taxon>
        <taxon>Oscillatoriophycideae</taxon>
        <taxon>Oscillatoriales</taxon>
    </lineage>
</organism>
<accession>A0A832M5C6</accession>
<proteinExistence type="predicted"/>
<dbReference type="AlphaFoldDB" id="A0A832M5C6"/>
<protein>
    <submittedName>
        <fullName evidence="1">Uncharacterized protein</fullName>
    </submittedName>
</protein>
<comment type="caution">
    <text evidence="1">The sequence shown here is derived from an EMBL/GenBank/DDBJ whole genome shotgun (WGS) entry which is preliminary data.</text>
</comment>